<sequence>MKQRSGHLFLLAFVFLWFPNALHAVPMTKDPKGFRDIAWGSSLAERPDLKVKQEGDHLRDYEFSRDAPSFGGIPVESVRLTSVDEQFARVTIRYKGDQTHKRILVYLEEEFGPVERLPGQMVRGLNQQYNWRGTDSEINVTYQAATERGFIFIDSRSLAPLFNDQIADTAD</sequence>
<evidence type="ECO:0008006" key="4">
    <source>
        <dbReference type="Google" id="ProtNLM"/>
    </source>
</evidence>
<dbReference type="RefSeq" id="WP_155969983.1">
    <property type="nucleotide sequence ID" value="NZ_LT828648.1"/>
</dbReference>
<evidence type="ECO:0000313" key="3">
    <source>
        <dbReference type="Proteomes" id="UP000192042"/>
    </source>
</evidence>
<feature type="chain" id="PRO_5010718050" description="Lipoprotein" evidence="1">
    <location>
        <begin position="24"/>
        <end position="171"/>
    </location>
</feature>
<dbReference type="KEGG" id="nja:NSJP_1712"/>
<dbReference type="EMBL" id="LT828648">
    <property type="protein sequence ID" value="SLM47884.1"/>
    <property type="molecule type" value="Genomic_DNA"/>
</dbReference>
<dbReference type="AlphaFoldDB" id="A0A1W1I4E9"/>
<organism evidence="2 3">
    <name type="scientific">Nitrospira japonica</name>
    <dbReference type="NCBI Taxonomy" id="1325564"/>
    <lineage>
        <taxon>Bacteria</taxon>
        <taxon>Pseudomonadati</taxon>
        <taxon>Nitrospirota</taxon>
        <taxon>Nitrospiria</taxon>
        <taxon>Nitrospirales</taxon>
        <taxon>Nitrospiraceae</taxon>
        <taxon>Nitrospira</taxon>
    </lineage>
</organism>
<gene>
    <name evidence="2" type="ORF">NSJP_1712</name>
</gene>
<dbReference type="Proteomes" id="UP000192042">
    <property type="component" value="Chromosome I"/>
</dbReference>
<name>A0A1W1I4E9_9BACT</name>
<protein>
    <recommendedName>
        <fullName evidence="4">Lipoprotein</fullName>
    </recommendedName>
</protein>
<reference evidence="2 3" key="1">
    <citation type="submission" date="2017-03" db="EMBL/GenBank/DDBJ databases">
        <authorList>
            <person name="Afonso C.L."/>
            <person name="Miller P.J."/>
            <person name="Scott M.A."/>
            <person name="Spackman E."/>
            <person name="Goraichik I."/>
            <person name="Dimitrov K.M."/>
            <person name="Suarez D.L."/>
            <person name="Swayne D.E."/>
        </authorList>
    </citation>
    <scope>NUCLEOTIDE SEQUENCE [LARGE SCALE GENOMIC DNA]</scope>
    <source>
        <strain evidence="2">Genome sequencing of Nitrospira japonica strain NJ11</strain>
    </source>
</reference>
<accession>A0A1W1I4E9</accession>
<evidence type="ECO:0000256" key="1">
    <source>
        <dbReference type="SAM" id="SignalP"/>
    </source>
</evidence>
<dbReference type="OrthoDB" id="9793211at2"/>
<keyword evidence="3" id="KW-1185">Reference proteome</keyword>
<feature type="signal peptide" evidence="1">
    <location>
        <begin position="1"/>
        <end position="23"/>
    </location>
</feature>
<evidence type="ECO:0000313" key="2">
    <source>
        <dbReference type="EMBL" id="SLM47884.1"/>
    </source>
</evidence>
<keyword evidence="1" id="KW-0732">Signal</keyword>
<dbReference type="STRING" id="1325564.NSJP_1712"/>
<proteinExistence type="predicted"/>